<sequence length="154" mass="17520">MGTDEIVDVLQGRSIYRSMQQLIEYKEAVGKVTKVSSNGSEAASRVKAHQLGGQDGKGGYVNAIRTETFCWVFPMNDKRRMTSLLGNCLPNPRAQTLGAPHQQTDLRRRTHLIIIPPNTIHKTVHLLFRRALGQHPHRRLQQMLLFTRRPMTKP</sequence>
<proteinExistence type="predicted"/>
<evidence type="ECO:0000313" key="1">
    <source>
        <dbReference type="EMBL" id="KAE8395431.1"/>
    </source>
</evidence>
<gene>
    <name evidence="1" type="ORF">BDV23DRAFT_94978</name>
</gene>
<accession>A0A5N7CMG9</accession>
<organism evidence="1">
    <name type="scientific">Petromyces alliaceus</name>
    <name type="common">Aspergillus alliaceus</name>
    <dbReference type="NCBI Taxonomy" id="209559"/>
    <lineage>
        <taxon>Eukaryota</taxon>
        <taxon>Fungi</taxon>
        <taxon>Dikarya</taxon>
        <taxon>Ascomycota</taxon>
        <taxon>Pezizomycotina</taxon>
        <taxon>Eurotiomycetes</taxon>
        <taxon>Eurotiomycetidae</taxon>
        <taxon>Eurotiales</taxon>
        <taxon>Aspergillaceae</taxon>
        <taxon>Aspergillus</taxon>
        <taxon>Aspergillus subgen. Circumdati</taxon>
    </lineage>
</organism>
<protein>
    <submittedName>
        <fullName evidence="1">Uncharacterized protein</fullName>
    </submittedName>
</protein>
<dbReference type="EMBL" id="ML735218">
    <property type="protein sequence ID" value="KAE8395431.1"/>
    <property type="molecule type" value="Genomic_DNA"/>
</dbReference>
<dbReference type="AlphaFoldDB" id="A0A5N7CMG9"/>
<dbReference type="Proteomes" id="UP000326877">
    <property type="component" value="Unassembled WGS sequence"/>
</dbReference>
<name>A0A5N7CMG9_PETAA</name>
<reference evidence="1" key="1">
    <citation type="submission" date="2019-04" db="EMBL/GenBank/DDBJ databases">
        <title>Friends and foes A comparative genomics studyof 23 Aspergillus species from section Flavi.</title>
        <authorList>
            <consortium name="DOE Joint Genome Institute"/>
            <person name="Kjaerbolling I."/>
            <person name="Vesth T."/>
            <person name="Frisvad J.C."/>
            <person name="Nybo J.L."/>
            <person name="Theobald S."/>
            <person name="Kildgaard S."/>
            <person name="Isbrandt T."/>
            <person name="Kuo A."/>
            <person name="Sato A."/>
            <person name="Lyhne E.K."/>
            <person name="Kogle M.E."/>
            <person name="Wiebenga A."/>
            <person name="Kun R.S."/>
            <person name="Lubbers R.J."/>
            <person name="Makela M.R."/>
            <person name="Barry K."/>
            <person name="Chovatia M."/>
            <person name="Clum A."/>
            <person name="Daum C."/>
            <person name="Haridas S."/>
            <person name="He G."/>
            <person name="LaButti K."/>
            <person name="Lipzen A."/>
            <person name="Mondo S."/>
            <person name="Riley R."/>
            <person name="Salamov A."/>
            <person name="Simmons B.A."/>
            <person name="Magnuson J.K."/>
            <person name="Henrissat B."/>
            <person name="Mortensen U.H."/>
            <person name="Larsen T.O."/>
            <person name="Devries R.P."/>
            <person name="Grigoriev I.V."/>
            <person name="Machida M."/>
            <person name="Baker S.E."/>
            <person name="Andersen M.R."/>
        </authorList>
    </citation>
    <scope>NUCLEOTIDE SEQUENCE [LARGE SCALE GENOMIC DNA]</scope>
    <source>
        <strain evidence="1">IBT 14317</strain>
    </source>
</reference>